<feature type="transmembrane region" description="Helical" evidence="1">
    <location>
        <begin position="47"/>
        <end position="67"/>
    </location>
</feature>
<keyword evidence="1" id="KW-1133">Transmembrane helix</keyword>
<protein>
    <recommendedName>
        <fullName evidence="4">Vesicular, overexpressed in cancer, prosurvival protein 1</fullName>
    </recommendedName>
</protein>
<keyword evidence="1" id="KW-0472">Membrane</keyword>
<evidence type="ECO:0000313" key="2">
    <source>
        <dbReference type="EMBL" id="KAL1502624.1"/>
    </source>
</evidence>
<dbReference type="Proteomes" id="UP001566132">
    <property type="component" value="Unassembled WGS sequence"/>
</dbReference>
<keyword evidence="3" id="KW-1185">Reference proteome</keyword>
<accession>A0ABD1EV03</accession>
<evidence type="ECO:0008006" key="4">
    <source>
        <dbReference type="Google" id="ProtNLM"/>
    </source>
</evidence>
<dbReference type="EMBL" id="JBDJPC010000005">
    <property type="protein sequence ID" value="KAL1502624.1"/>
    <property type="molecule type" value="Genomic_DNA"/>
</dbReference>
<comment type="caution">
    <text evidence="2">The sequence shown here is derived from an EMBL/GenBank/DDBJ whole genome shotgun (WGS) entry which is preliminary data.</text>
</comment>
<gene>
    <name evidence="2" type="ORF">ABEB36_007742</name>
</gene>
<reference evidence="2 3" key="1">
    <citation type="submission" date="2024-05" db="EMBL/GenBank/DDBJ databases">
        <title>Genetic variation in Jamaican populations of the coffee berry borer (Hypothenemus hampei).</title>
        <authorList>
            <person name="Errbii M."/>
            <person name="Myrie A."/>
        </authorList>
    </citation>
    <scope>NUCLEOTIDE SEQUENCE [LARGE SCALE GENOMIC DNA]</scope>
    <source>
        <strain evidence="2">JA-Hopewell-2020-01-JO</strain>
        <tissue evidence="2">Whole body</tissue>
    </source>
</reference>
<sequence>MTEPLPCILYNKHLNITLKYKCNFEEICCDHEDGCCPIHPVKYYESWYFWVFVLVILVSSYLLCWYCKKLEKRRQRITEQGRTGILPFVRTINEDNIDQLLETFALHYGIRKLYFCDALIIKLDSYYLSNIK</sequence>
<organism evidence="2 3">
    <name type="scientific">Hypothenemus hampei</name>
    <name type="common">Coffee berry borer</name>
    <dbReference type="NCBI Taxonomy" id="57062"/>
    <lineage>
        <taxon>Eukaryota</taxon>
        <taxon>Metazoa</taxon>
        <taxon>Ecdysozoa</taxon>
        <taxon>Arthropoda</taxon>
        <taxon>Hexapoda</taxon>
        <taxon>Insecta</taxon>
        <taxon>Pterygota</taxon>
        <taxon>Neoptera</taxon>
        <taxon>Endopterygota</taxon>
        <taxon>Coleoptera</taxon>
        <taxon>Polyphaga</taxon>
        <taxon>Cucujiformia</taxon>
        <taxon>Curculionidae</taxon>
        <taxon>Scolytinae</taxon>
        <taxon>Hypothenemus</taxon>
    </lineage>
</organism>
<proteinExistence type="predicted"/>
<dbReference type="AlphaFoldDB" id="A0ABD1EV03"/>
<evidence type="ECO:0000256" key="1">
    <source>
        <dbReference type="SAM" id="Phobius"/>
    </source>
</evidence>
<name>A0ABD1EV03_HYPHA</name>
<keyword evidence="1" id="KW-0812">Transmembrane</keyword>
<evidence type="ECO:0000313" key="3">
    <source>
        <dbReference type="Proteomes" id="UP001566132"/>
    </source>
</evidence>